<keyword evidence="9 11" id="KW-0472">Membrane</keyword>
<dbReference type="PIRSF" id="PIRSF500217">
    <property type="entry name" value="AlgI"/>
    <property type="match status" value="1"/>
</dbReference>
<evidence type="ECO:0000256" key="7">
    <source>
        <dbReference type="ARBA" id="ARBA00022841"/>
    </source>
</evidence>
<evidence type="ECO:0000256" key="8">
    <source>
        <dbReference type="ARBA" id="ARBA00022989"/>
    </source>
</evidence>
<feature type="transmembrane region" description="Helical" evidence="12">
    <location>
        <begin position="224"/>
        <end position="242"/>
    </location>
</feature>
<evidence type="ECO:0000256" key="9">
    <source>
        <dbReference type="ARBA" id="ARBA00023136"/>
    </source>
</evidence>
<comment type="subcellular location">
    <subcellularLocation>
        <location evidence="11">Cell inner membrane</location>
    </subcellularLocation>
    <subcellularLocation>
        <location evidence="1">Cell membrane</location>
        <topology evidence="1">Multi-pass membrane protein</topology>
    </subcellularLocation>
</comment>
<reference evidence="13 14" key="1">
    <citation type="submission" date="2019-03" db="EMBL/GenBank/DDBJ databases">
        <title>Genomic Encyclopedia of Type Strains, Phase IV (KMG-IV): sequencing the most valuable type-strain genomes for metagenomic binning, comparative biology and taxonomic classification.</title>
        <authorList>
            <person name="Goeker M."/>
        </authorList>
    </citation>
    <scope>NUCLEOTIDE SEQUENCE [LARGE SCALE GENOMIC DNA]</scope>
    <source>
        <strain evidence="13 14">DSM 25488</strain>
    </source>
</reference>
<evidence type="ECO:0000256" key="10">
    <source>
        <dbReference type="ARBA" id="ARBA00023315"/>
    </source>
</evidence>
<evidence type="ECO:0000256" key="11">
    <source>
        <dbReference type="PIRNR" id="PIRNR016636"/>
    </source>
</evidence>
<evidence type="ECO:0000256" key="12">
    <source>
        <dbReference type="SAM" id="Phobius"/>
    </source>
</evidence>
<comment type="pathway">
    <text evidence="2 11">Glycan biosynthesis; alginate biosynthesis.</text>
</comment>
<dbReference type="GO" id="GO:0016746">
    <property type="term" value="F:acyltransferase activity"/>
    <property type="evidence" value="ECO:0007669"/>
    <property type="project" value="UniProtKB-KW"/>
</dbReference>
<dbReference type="InterPro" id="IPR051085">
    <property type="entry name" value="MB_O-acyltransferase"/>
</dbReference>
<keyword evidence="10 11" id="KW-0012">Acyltransferase</keyword>
<feature type="transmembrane region" description="Helical" evidence="12">
    <location>
        <begin position="150"/>
        <end position="169"/>
    </location>
</feature>
<evidence type="ECO:0000313" key="13">
    <source>
        <dbReference type="EMBL" id="TDR23228.1"/>
    </source>
</evidence>
<feature type="transmembrane region" description="Helical" evidence="12">
    <location>
        <begin position="6"/>
        <end position="22"/>
    </location>
</feature>
<dbReference type="InterPro" id="IPR024194">
    <property type="entry name" value="Ac/AlaTfrase_AlgI/DltB"/>
</dbReference>
<dbReference type="Pfam" id="PF03062">
    <property type="entry name" value="MBOAT"/>
    <property type="match status" value="1"/>
</dbReference>
<keyword evidence="7 11" id="KW-0016">Alginate biosynthesis</keyword>
<dbReference type="InterPro" id="IPR004299">
    <property type="entry name" value="MBOAT_fam"/>
</dbReference>
<dbReference type="EMBL" id="SNZB01000001">
    <property type="protein sequence ID" value="TDR23228.1"/>
    <property type="molecule type" value="Genomic_DNA"/>
</dbReference>
<accession>A0A4R6Y2L1</accession>
<keyword evidence="4 11" id="KW-1003">Cell membrane</keyword>
<keyword evidence="5 11" id="KW-0808">Transferase</keyword>
<feature type="transmembrane region" description="Helical" evidence="12">
    <location>
        <begin position="363"/>
        <end position="380"/>
    </location>
</feature>
<dbReference type="PANTHER" id="PTHR13285:SF23">
    <property type="entry name" value="TEICHOIC ACID D-ALANYLTRANSFERASE"/>
    <property type="match status" value="1"/>
</dbReference>
<dbReference type="GO" id="GO:0005886">
    <property type="term" value="C:plasma membrane"/>
    <property type="evidence" value="ECO:0007669"/>
    <property type="project" value="UniProtKB-SubCell"/>
</dbReference>
<feature type="transmembrane region" description="Helical" evidence="12">
    <location>
        <begin position="442"/>
        <end position="459"/>
    </location>
</feature>
<keyword evidence="6 11" id="KW-0812">Transmembrane</keyword>
<evidence type="ECO:0000256" key="2">
    <source>
        <dbReference type="ARBA" id="ARBA00005182"/>
    </source>
</evidence>
<dbReference type="AlphaFoldDB" id="A0A4R6Y2L1"/>
<protein>
    <recommendedName>
        <fullName evidence="11">Probable alginate O-acetylase</fullName>
        <ecNumber evidence="11">2.3.1.-</ecNumber>
    </recommendedName>
</protein>
<evidence type="ECO:0000256" key="5">
    <source>
        <dbReference type="ARBA" id="ARBA00022679"/>
    </source>
</evidence>
<dbReference type="PIRSF" id="PIRSF016636">
    <property type="entry name" value="AlgI_DltB"/>
    <property type="match status" value="1"/>
</dbReference>
<evidence type="ECO:0000256" key="6">
    <source>
        <dbReference type="ARBA" id="ARBA00022692"/>
    </source>
</evidence>
<feature type="transmembrane region" description="Helical" evidence="12">
    <location>
        <begin position="114"/>
        <end position="130"/>
    </location>
</feature>
<gene>
    <name evidence="13" type="ORF">C8D91_0088</name>
</gene>
<dbReference type="Proteomes" id="UP000295724">
    <property type="component" value="Unassembled WGS sequence"/>
</dbReference>
<evidence type="ECO:0000313" key="14">
    <source>
        <dbReference type="Proteomes" id="UP000295724"/>
    </source>
</evidence>
<dbReference type="PANTHER" id="PTHR13285">
    <property type="entry name" value="ACYLTRANSFERASE"/>
    <property type="match status" value="1"/>
</dbReference>
<feature type="transmembrane region" description="Helical" evidence="12">
    <location>
        <begin position="189"/>
        <end position="212"/>
    </location>
</feature>
<dbReference type="GO" id="GO:0042121">
    <property type="term" value="P:alginic acid biosynthetic process"/>
    <property type="evidence" value="ECO:0007669"/>
    <property type="project" value="UniProtKB-UniRule"/>
</dbReference>
<feature type="transmembrane region" description="Helical" evidence="12">
    <location>
        <begin position="51"/>
        <end position="68"/>
    </location>
</feature>
<dbReference type="InterPro" id="IPR028362">
    <property type="entry name" value="AlgI"/>
</dbReference>
<feature type="transmembrane region" description="Helical" evidence="12">
    <location>
        <begin position="400"/>
        <end position="421"/>
    </location>
</feature>
<dbReference type="EC" id="2.3.1.-" evidence="11"/>
<sequence length="469" mass="55073">MLFNSVSFFVFLFFVLIISAVLRRYSAKSELWFLVLASAFFYGQWSWKYLILIYTTICVDYLLGLRYYKSEHPQKYLTISLCVNLGILSLFKYFNFLMDSVNQVIEVSGFDYHFSAIEVLLPVGISFYTFQSMSYMIDIHRQTLKPRKNFVDYALFVSFFPQLVAGPIVRASEFFKQLDEKRHFSFKMAQAGTLLIVVGLVKKVVFADNLALFVDPIFNQPENYSGLMTLLAVYGFAFQIYFDFSGYTDIAIGVAKLLGFNFPRNFMHPYVSLSIRDFWRRWHMTLSRWLRDYLYISLGGNRQGTYKTARNLFLTMFLGGLWHGASWNFAIWGVLHGVYLSIERFNDHYKLIRLNPDNKLVRLIQWFWVFHLVCFAWIFFRAENFKDSAIILNNIVFWKSHVGMTSSAVLYMAFIMFCPLLHWFSSRFDVSKNAGNLGASKYVCLQVVLLFLLIFFSTQQSDSFIYFQF</sequence>
<evidence type="ECO:0000256" key="1">
    <source>
        <dbReference type="ARBA" id="ARBA00004651"/>
    </source>
</evidence>
<keyword evidence="11" id="KW-0997">Cell inner membrane</keyword>
<evidence type="ECO:0000256" key="4">
    <source>
        <dbReference type="ARBA" id="ARBA00022475"/>
    </source>
</evidence>
<feature type="transmembrane region" description="Helical" evidence="12">
    <location>
        <begin position="321"/>
        <end position="342"/>
    </location>
</feature>
<dbReference type="UniPathway" id="UPA00286"/>
<comment type="caution">
    <text evidence="13">The sequence shown here is derived from an EMBL/GenBank/DDBJ whole genome shotgun (WGS) entry which is preliminary data.</text>
</comment>
<name>A0A4R6Y2L1_9GAMM</name>
<evidence type="ECO:0000256" key="3">
    <source>
        <dbReference type="ARBA" id="ARBA00010323"/>
    </source>
</evidence>
<organism evidence="13 14">
    <name type="scientific">Marinicella litoralis</name>
    <dbReference type="NCBI Taxonomy" id="644220"/>
    <lineage>
        <taxon>Bacteria</taxon>
        <taxon>Pseudomonadati</taxon>
        <taxon>Pseudomonadota</taxon>
        <taxon>Gammaproteobacteria</taxon>
        <taxon>Lysobacterales</taxon>
        <taxon>Marinicellaceae</taxon>
        <taxon>Marinicella</taxon>
    </lineage>
</organism>
<keyword evidence="14" id="KW-1185">Reference proteome</keyword>
<keyword evidence="8 12" id="KW-1133">Transmembrane helix</keyword>
<comment type="similarity">
    <text evidence="3 11">Belongs to the membrane-bound acyltransferase family.</text>
</comment>
<dbReference type="OrthoDB" id="139172at2"/>
<proteinExistence type="inferred from homology"/>
<feature type="transmembrane region" description="Helical" evidence="12">
    <location>
        <begin position="75"/>
        <end position="94"/>
    </location>
</feature>